<protein>
    <recommendedName>
        <fullName evidence="1">protein S-acyltransferase</fullName>
        <ecNumber evidence="1">2.3.1.225</ecNumber>
    </recommendedName>
</protein>
<gene>
    <name evidence="7" type="ORF">B0H17DRAFT_1200919</name>
</gene>
<reference evidence="7" key="1">
    <citation type="submission" date="2023-03" db="EMBL/GenBank/DDBJ databases">
        <title>Massive genome expansion in bonnet fungi (Mycena s.s.) driven by repeated elements and novel gene families across ecological guilds.</title>
        <authorList>
            <consortium name="Lawrence Berkeley National Laboratory"/>
            <person name="Harder C.B."/>
            <person name="Miyauchi S."/>
            <person name="Viragh M."/>
            <person name="Kuo A."/>
            <person name="Thoen E."/>
            <person name="Andreopoulos B."/>
            <person name="Lu D."/>
            <person name="Skrede I."/>
            <person name="Drula E."/>
            <person name="Henrissat B."/>
            <person name="Morin E."/>
            <person name="Kohler A."/>
            <person name="Barry K."/>
            <person name="LaButti K."/>
            <person name="Morin E."/>
            <person name="Salamov A."/>
            <person name="Lipzen A."/>
            <person name="Mereny Z."/>
            <person name="Hegedus B."/>
            <person name="Baldrian P."/>
            <person name="Stursova M."/>
            <person name="Weitz H."/>
            <person name="Taylor A."/>
            <person name="Grigoriev I.V."/>
            <person name="Nagy L.G."/>
            <person name="Martin F."/>
            <person name="Kauserud H."/>
        </authorList>
    </citation>
    <scope>NUCLEOTIDE SEQUENCE</scope>
    <source>
        <strain evidence="7">CBHHK067</strain>
    </source>
</reference>
<feature type="repeat" description="ANK" evidence="4">
    <location>
        <begin position="819"/>
        <end position="851"/>
    </location>
</feature>
<sequence>MATANEFDALWTDALNKYSEETGSDLLRSEYAQLFDDCDSVDTVVDALEEEMENFKKFRADDSKWATLRNKLKPVVHFLLLFNDAVAEAASSHTPGGNSILVAFGVLLTVGRSNLIYILFHNAVQATQGVSERYDALVELFEKLESFLGRLGIRLEPPSSLGPVSKTIAVKILAHLLHVFALSTKLIKKKRIKDQRFSTAHYVQVLFRNQDMKDVLARLDELTTLETQAIVAETQTTAAEILAGVKALHSSRQLHRDAINSLESKVVKLHNLQGGRDIKTWLSAPDPFTSHSSVLKTRHTGTGSWFLESDTFANWKTTSNSVFWIYGSPGSGKSVLCSSIIDRLAATRSLAYFYCDFRDTRKQTAHGLFSSLVSQLAVVSSDCLAILQRFHSLHSTSGAPNEAIILDCLSEMLAASGDVFVVIDALDECPGGAQRAEMLKYLERLTKIDRSQLHLLITSRPEADIRSYMVRMKTHQLDLQDIKEQVGDLRLYVSYELEKMNWGDTLVCLAFDTLTAKANGSFRWVACQIDSLQDCLLSEVETILKSLPKNLEDTYRAILDRIPSTSKPIARRIFHIIAFTQRTLSVEELGEVFAVDFNTDPSCPRHKLEYRERDPAKQLLRICSSLIRIVPARRNIAIVEFSHFTVDEYLRSAGHVISTPEIYRLDAELAHTTLAQMCLSCILSDEYTPATPPSRQFVGPLPSFGPFADYATEYWTFHARYGHVSSSTAQLLLEIFDPGRAHFDVWSRNYNPDDPQKSLEYQASGHRLLWAAYNGFCQNVEQLIKAGGVDLDMRVFIPPPGLTQSMSSLRPPVSASYFMGFTPLQLSSLNGHLGVVHLLLEHGAKIQACGDGHTALHLASEAGWTDVVRLLLEHGANVNATTGKADGHRTALHYAADKDQHDVICLLLEHGADLGACTSNKSKPTALHAAASEGRTKTVDLLLQRGAAMEAANILGQTPLSLASQYGRTSTVRLLLERGANVDTCNLQGRTPLHANLEPGLNSDSEVVRLLIQYGANVNARDKTGYTPLHGVRDSNIASLLLDHGVDIEARISALHIACLVGCSDDLVRLLLEHDASNDNDCTQSNVASSSGHTTAHSIINVQDISGSTALHWACFALGQPDIVRILLEHGADIQVRDAKGRTALELATANRLTKILELLLQHMENRNGDDGTTVGQE</sequence>
<feature type="repeat" description="ANK" evidence="4">
    <location>
        <begin position="922"/>
        <end position="954"/>
    </location>
</feature>
<dbReference type="AlphaFoldDB" id="A0AAD7DHZ2"/>
<dbReference type="SUPFAM" id="SSF48403">
    <property type="entry name" value="Ankyrin repeat"/>
    <property type="match status" value="1"/>
</dbReference>
<evidence type="ECO:0000256" key="2">
    <source>
        <dbReference type="ARBA" id="ARBA00022737"/>
    </source>
</evidence>
<evidence type="ECO:0000256" key="3">
    <source>
        <dbReference type="ARBA" id="ARBA00023043"/>
    </source>
</evidence>
<evidence type="ECO:0000313" key="8">
    <source>
        <dbReference type="Proteomes" id="UP001221757"/>
    </source>
</evidence>
<feature type="repeat" description="ANK" evidence="4">
    <location>
        <begin position="1106"/>
        <end position="1139"/>
    </location>
</feature>
<evidence type="ECO:0000256" key="1">
    <source>
        <dbReference type="ARBA" id="ARBA00012210"/>
    </source>
</evidence>
<dbReference type="SMART" id="SM00248">
    <property type="entry name" value="ANK"/>
    <property type="match status" value="11"/>
</dbReference>
<feature type="domain" description="Nephrocystin 3-like N-terminal" evidence="6">
    <location>
        <begin position="301"/>
        <end position="460"/>
    </location>
</feature>
<evidence type="ECO:0000259" key="6">
    <source>
        <dbReference type="Pfam" id="PF24883"/>
    </source>
</evidence>
<organism evidence="7 8">
    <name type="scientific">Mycena rosella</name>
    <name type="common">Pink bonnet</name>
    <name type="synonym">Agaricus rosellus</name>
    <dbReference type="NCBI Taxonomy" id="1033263"/>
    <lineage>
        <taxon>Eukaryota</taxon>
        <taxon>Fungi</taxon>
        <taxon>Dikarya</taxon>
        <taxon>Basidiomycota</taxon>
        <taxon>Agaricomycotina</taxon>
        <taxon>Agaricomycetes</taxon>
        <taxon>Agaricomycetidae</taxon>
        <taxon>Agaricales</taxon>
        <taxon>Marasmiineae</taxon>
        <taxon>Mycenaceae</taxon>
        <taxon>Mycena</taxon>
    </lineage>
</organism>
<dbReference type="Pfam" id="PF00023">
    <property type="entry name" value="Ank"/>
    <property type="match status" value="1"/>
</dbReference>
<feature type="repeat" description="ANK" evidence="4">
    <location>
        <begin position="851"/>
        <end position="883"/>
    </location>
</feature>
<dbReference type="Gene3D" id="1.25.40.20">
    <property type="entry name" value="Ankyrin repeat-containing domain"/>
    <property type="match status" value="4"/>
</dbReference>
<dbReference type="InterPro" id="IPR031350">
    <property type="entry name" value="Goodbye_dom"/>
</dbReference>
<name>A0AAD7DHZ2_MYCRO</name>
<dbReference type="Pfam" id="PF24883">
    <property type="entry name" value="NPHP3_N"/>
    <property type="match status" value="1"/>
</dbReference>
<dbReference type="InterPro" id="IPR036770">
    <property type="entry name" value="Ankyrin_rpt-contain_sf"/>
</dbReference>
<keyword evidence="2" id="KW-0677">Repeat</keyword>
<keyword evidence="8" id="KW-1185">Reference proteome</keyword>
<dbReference type="Proteomes" id="UP001221757">
    <property type="component" value="Unassembled WGS sequence"/>
</dbReference>
<dbReference type="PANTHER" id="PTHR24161">
    <property type="entry name" value="ANK_REP_REGION DOMAIN-CONTAINING PROTEIN-RELATED"/>
    <property type="match status" value="1"/>
</dbReference>
<feature type="domain" description="Fungal STAND N-terminal Goodbye" evidence="5">
    <location>
        <begin position="11"/>
        <end position="151"/>
    </location>
</feature>
<dbReference type="InterPro" id="IPR002110">
    <property type="entry name" value="Ankyrin_rpt"/>
</dbReference>
<dbReference type="PROSITE" id="PS50088">
    <property type="entry name" value="ANK_REPEAT"/>
    <property type="match status" value="7"/>
</dbReference>
<dbReference type="SUPFAM" id="SSF52540">
    <property type="entry name" value="P-loop containing nucleoside triphosphate hydrolases"/>
    <property type="match status" value="1"/>
</dbReference>
<comment type="caution">
    <text evidence="7">The sequence shown here is derived from an EMBL/GenBank/DDBJ whole genome shotgun (WGS) entry which is preliminary data.</text>
</comment>
<evidence type="ECO:0000256" key="4">
    <source>
        <dbReference type="PROSITE-ProRule" id="PRU00023"/>
    </source>
</evidence>
<dbReference type="InterPro" id="IPR027417">
    <property type="entry name" value="P-loop_NTPase"/>
</dbReference>
<proteinExistence type="predicted"/>
<dbReference type="InterPro" id="IPR056884">
    <property type="entry name" value="NPHP3-like_N"/>
</dbReference>
<dbReference type="EC" id="2.3.1.225" evidence="1"/>
<accession>A0AAD7DHZ2</accession>
<dbReference type="PANTHER" id="PTHR24161:SF85">
    <property type="entry name" value="PALMITOYLTRANSFERASE HIP14"/>
    <property type="match status" value="1"/>
</dbReference>
<dbReference type="Pfam" id="PF17109">
    <property type="entry name" value="Goodbye"/>
    <property type="match status" value="1"/>
</dbReference>
<evidence type="ECO:0000259" key="5">
    <source>
        <dbReference type="Pfam" id="PF17109"/>
    </source>
</evidence>
<dbReference type="EMBL" id="JARKIE010000056">
    <property type="protein sequence ID" value="KAJ7691803.1"/>
    <property type="molecule type" value="Genomic_DNA"/>
</dbReference>
<dbReference type="Pfam" id="PF12796">
    <property type="entry name" value="Ank_2"/>
    <property type="match status" value="3"/>
</dbReference>
<dbReference type="PRINTS" id="PR01415">
    <property type="entry name" value="ANKYRIN"/>
</dbReference>
<keyword evidence="3 4" id="KW-0040">ANK repeat</keyword>
<feature type="repeat" description="ANK" evidence="4">
    <location>
        <begin position="988"/>
        <end position="1023"/>
    </location>
</feature>
<feature type="repeat" description="ANK" evidence="4">
    <location>
        <begin position="955"/>
        <end position="987"/>
    </location>
</feature>
<feature type="repeat" description="ANK" evidence="4">
    <location>
        <begin position="887"/>
        <end position="919"/>
    </location>
</feature>
<dbReference type="Gene3D" id="3.40.50.300">
    <property type="entry name" value="P-loop containing nucleotide triphosphate hydrolases"/>
    <property type="match status" value="1"/>
</dbReference>
<dbReference type="PROSITE" id="PS50297">
    <property type="entry name" value="ANK_REP_REGION"/>
    <property type="match status" value="7"/>
</dbReference>
<evidence type="ECO:0000313" key="7">
    <source>
        <dbReference type="EMBL" id="KAJ7691803.1"/>
    </source>
</evidence>